<dbReference type="KEGG" id="dpr:Despr_0950"/>
<dbReference type="PROSITE" id="PS51257">
    <property type="entry name" value="PROKAR_LIPOPROTEIN"/>
    <property type="match status" value="1"/>
</dbReference>
<protein>
    <recommendedName>
        <fullName evidence="4">Lipoprotein</fullName>
    </recommendedName>
</protein>
<evidence type="ECO:0000313" key="2">
    <source>
        <dbReference type="EMBL" id="ADW17124.1"/>
    </source>
</evidence>
<dbReference type="RefSeq" id="WP_015723668.1">
    <property type="nucleotide sequence ID" value="NC_014972.1"/>
</dbReference>
<dbReference type="Proteomes" id="UP000006365">
    <property type="component" value="Chromosome"/>
</dbReference>
<name>A0A7U4DNL2_DESPD</name>
<dbReference type="EMBL" id="CP002364">
    <property type="protein sequence ID" value="ADW17124.1"/>
    <property type="molecule type" value="Genomic_DNA"/>
</dbReference>
<dbReference type="Gene3D" id="3.40.50.10610">
    <property type="entry name" value="ABC-type transport auxiliary lipoprotein component"/>
    <property type="match status" value="1"/>
</dbReference>
<proteinExistence type="predicted"/>
<evidence type="ECO:0000256" key="1">
    <source>
        <dbReference type="SAM" id="SignalP"/>
    </source>
</evidence>
<feature type="chain" id="PRO_5030727288" description="Lipoprotein" evidence="1">
    <location>
        <begin position="26"/>
        <end position="209"/>
    </location>
</feature>
<organism evidence="2 3">
    <name type="scientific">Desulfobulbus propionicus (strain ATCC 33891 / DSM 2032 / VKM B-1956 / 1pr3)</name>
    <dbReference type="NCBI Taxonomy" id="577650"/>
    <lineage>
        <taxon>Bacteria</taxon>
        <taxon>Pseudomonadati</taxon>
        <taxon>Thermodesulfobacteriota</taxon>
        <taxon>Desulfobulbia</taxon>
        <taxon>Desulfobulbales</taxon>
        <taxon>Desulfobulbaceae</taxon>
        <taxon>Desulfobulbus</taxon>
    </lineage>
</organism>
<keyword evidence="3" id="KW-1185">Reference proteome</keyword>
<gene>
    <name evidence="2" type="ordered locus">Despr_0950</name>
</gene>
<dbReference type="AlphaFoldDB" id="A0A7U4DNL2"/>
<keyword evidence="1" id="KW-0732">Signal</keyword>
<reference evidence="2 3" key="1">
    <citation type="journal article" date="2011" name="Stand. Genomic Sci.">
        <title>Complete genome sequence of Desulfobulbus propionicus type strain (1pr3).</title>
        <authorList>
            <person name="Pagani I."/>
            <person name="Lapidus A."/>
            <person name="Nolan M."/>
            <person name="Lucas S."/>
            <person name="Hammon N."/>
            <person name="Deshpande S."/>
            <person name="Cheng J.F."/>
            <person name="Chertkov O."/>
            <person name="Davenport K."/>
            <person name="Tapia R."/>
            <person name="Han C."/>
            <person name="Goodwin L."/>
            <person name="Pitluck S."/>
            <person name="Liolios K."/>
            <person name="Mavromatis K."/>
            <person name="Ivanova N."/>
            <person name="Mikhailova N."/>
            <person name="Pati A."/>
            <person name="Chen A."/>
            <person name="Palaniappan K."/>
            <person name="Land M."/>
            <person name="Hauser L."/>
            <person name="Chang Y.J."/>
            <person name="Jeffries C.D."/>
            <person name="Detter J.C."/>
            <person name="Brambilla E."/>
            <person name="Kannan K.P."/>
            <person name="Djao O.D."/>
            <person name="Rohde M."/>
            <person name="Pukall R."/>
            <person name="Spring S."/>
            <person name="Goker M."/>
            <person name="Sikorski J."/>
            <person name="Woyke T."/>
            <person name="Bristow J."/>
            <person name="Eisen J.A."/>
            <person name="Markowitz V."/>
            <person name="Hugenholtz P."/>
            <person name="Kyrpides N.C."/>
            <person name="Klenk H.P."/>
        </authorList>
    </citation>
    <scope>NUCLEOTIDE SEQUENCE [LARGE SCALE GENOMIC DNA]</scope>
    <source>
        <strain evidence="3">ATCC 33891 / DSM 2032 / 1pr3</strain>
    </source>
</reference>
<evidence type="ECO:0000313" key="3">
    <source>
        <dbReference type="Proteomes" id="UP000006365"/>
    </source>
</evidence>
<sequence length="209" mass="22702">MTALSKVRVGLAVCCFLAASGCATKDKPAESGKTVDVPVSCIAVMPVQPTTDYEGTASEDELKALQDGSRVMDALLKQELAQSRRTLQFVDEARLPSGALSMDDARKVAEQVGCNAVLEVSLGQYTERVGGDYGVKQPAAVTFAYRMYETKEGAVLCHGRFDERQQSLMENLLTLPKAKRRGLTWLTAEELAREGLREKMGQCSYLGGK</sequence>
<feature type="signal peptide" evidence="1">
    <location>
        <begin position="1"/>
        <end position="25"/>
    </location>
</feature>
<evidence type="ECO:0008006" key="4">
    <source>
        <dbReference type="Google" id="ProtNLM"/>
    </source>
</evidence>
<accession>A0A7U4DNL2</accession>